<reference evidence="5" key="2">
    <citation type="submission" date="2015-06" db="UniProtKB">
        <authorList>
            <consortium name="EnsemblProtists"/>
        </authorList>
    </citation>
    <scope>IDENTIFICATION</scope>
    <source>
        <strain evidence="5">Pr102</strain>
    </source>
</reference>
<dbReference type="VEuPathDB" id="FungiDB:KRP22_6508"/>
<keyword evidence="2" id="KW-0433">Leucine-rich repeat</keyword>
<keyword evidence="6" id="KW-1185">Reference proteome</keyword>
<evidence type="ECO:0000313" key="5">
    <source>
        <dbReference type="EnsemblProtists" id="Phyra75106"/>
    </source>
</evidence>
<proteinExistence type="predicted"/>
<dbReference type="VEuPathDB" id="FungiDB:KRP23_590"/>
<dbReference type="InterPro" id="IPR032675">
    <property type="entry name" value="LRR_dom_sf"/>
</dbReference>
<dbReference type="AlphaFoldDB" id="H3GGW4"/>
<dbReference type="EnsemblProtists" id="Phyra75106">
    <property type="protein sequence ID" value="Phyra75106"/>
    <property type="gene ID" value="Phyra75106"/>
</dbReference>
<dbReference type="InterPro" id="IPR027038">
    <property type="entry name" value="RanGap"/>
</dbReference>
<dbReference type="SMART" id="SM00368">
    <property type="entry name" value="LRR_RI"/>
    <property type="match status" value="3"/>
</dbReference>
<dbReference type="OMA" id="AFEQGAC"/>
<dbReference type="VEuPathDB" id="FungiDB:KRP22_6507"/>
<sequence>MTGRLGTAVRDMREATGRNLGHRIAGYMHYRCNVNQIPALAYDNFSNPRGPHDDDALQLWLGASAHSQIDRELTTSPLRGSAWMPHEPSTATRILPRGRSWHNNVDDRLTRKLMMLRLRRLHPVLAGIKCTTAGSMVVPSLVQRLEWMLYNAAHSMHEYTHEQSLERRVQALVTQLEPKGVTDQRRQGRSNSKRGRDADDGPARKRPKHATESDNCRTNDRSVFLLENDDNLVALVLSFLSGRTVLRLRCVNRFMWENAPMMVSTLHLETHAPALQHFSSGTLTTLLLRCSKLTTLVVTSKLRDSNDVDEAGRQPTARTMVHRRPTFTRPSRRDGRLTNGFLAGELMLRDITRAFEQGACPQLQELDVGSPLDYFAESDDVLNCLGAFASGRKRGVAGLRYLRLDSTYLGDARLSRLADAFEQVAGLNCFGSLKTLVLRNNFIGEAGCQALLRMLRCVPALRVLDVSGNILTDLDALALAEWLSSRVDASKSTHCRRVPSCWRRREAPAVQLRTLLLQDNFIGQEGLEALSTALNARLIPS</sequence>
<evidence type="ECO:0000313" key="6">
    <source>
        <dbReference type="Proteomes" id="UP000005238"/>
    </source>
</evidence>
<evidence type="ECO:0008006" key="7">
    <source>
        <dbReference type="Google" id="ProtNLM"/>
    </source>
</evidence>
<dbReference type="eggNOG" id="ENOG502SJXR">
    <property type="taxonomic scope" value="Eukaryota"/>
</dbReference>
<dbReference type="Gene3D" id="3.80.10.10">
    <property type="entry name" value="Ribonuclease Inhibitor"/>
    <property type="match status" value="1"/>
</dbReference>
<keyword evidence="3" id="KW-0677">Repeat</keyword>
<dbReference type="VEuPathDB" id="FungiDB:KRP23_589"/>
<name>H3GGW4_PHYRM</name>
<dbReference type="PANTHER" id="PTHR24113:SF12">
    <property type="entry name" value="RAN GTPASE-ACTIVATING PROTEIN 1"/>
    <property type="match status" value="1"/>
</dbReference>
<dbReference type="PANTHER" id="PTHR24113">
    <property type="entry name" value="RAN GTPASE-ACTIVATING PROTEIN 1"/>
    <property type="match status" value="1"/>
</dbReference>
<feature type="compositionally biased region" description="Basic and acidic residues" evidence="4">
    <location>
        <begin position="194"/>
        <end position="215"/>
    </location>
</feature>
<keyword evidence="1" id="KW-0343">GTPase activation</keyword>
<evidence type="ECO:0000256" key="3">
    <source>
        <dbReference type="ARBA" id="ARBA00022737"/>
    </source>
</evidence>
<dbReference type="STRING" id="164328.H3GGW4"/>
<dbReference type="SUPFAM" id="SSF52047">
    <property type="entry name" value="RNI-like"/>
    <property type="match status" value="1"/>
</dbReference>
<reference evidence="6" key="1">
    <citation type="journal article" date="2006" name="Science">
        <title>Phytophthora genome sequences uncover evolutionary origins and mechanisms of pathogenesis.</title>
        <authorList>
            <person name="Tyler B.M."/>
            <person name="Tripathy S."/>
            <person name="Zhang X."/>
            <person name="Dehal P."/>
            <person name="Jiang R.H."/>
            <person name="Aerts A."/>
            <person name="Arredondo F.D."/>
            <person name="Baxter L."/>
            <person name="Bensasson D."/>
            <person name="Beynon J.L."/>
            <person name="Chapman J."/>
            <person name="Damasceno C.M."/>
            <person name="Dorrance A.E."/>
            <person name="Dou D."/>
            <person name="Dickerman A.W."/>
            <person name="Dubchak I.L."/>
            <person name="Garbelotto M."/>
            <person name="Gijzen M."/>
            <person name="Gordon S.G."/>
            <person name="Govers F."/>
            <person name="Grunwald N.J."/>
            <person name="Huang W."/>
            <person name="Ivors K.L."/>
            <person name="Jones R.W."/>
            <person name="Kamoun S."/>
            <person name="Krampis K."/>
            <person name="Lamour K.H."/>
            <person name="Lee M.K."/>
            <person name="McDonald W.H."/>
            <person name="Medina M."/>
            <person name="Meijer H.J."/>
            <person name="Nordberg E.K."/>
            <person name="Maclean D.J."/>
            <person name="Ospina-Giraldo M.D."/>
            <person name="Morris P.F."/>
            <person name="Phuntumart V."/>
            <person name="Putnam N.H."/>
            <person name="Rash S."/>
            <person name="Rose J.K."/>
            <person name="Sakihama Y."/>
            <person name="Salamov A.A."/>
            <person name="Savidor A."/>
            <person name="Scheuring C.F."/>
            <person name="Smith B.M."/>
            <person name="Sobral B.W."/>
            <person name="Terry A."/>
            <person name="Torto-Alalibo T.A."/>
            <person name="Win J."/>
            <person name="Xu Z."/>
            <person name="Zhang H."/>
            <person name="Grigoriev I.V."/>
            <person name="Rokhsar D.S."/>
            <person name="Boore J.L."/>
        </authorList>
    </citation>
    <scope>NUCLEOTIDE SEQUENCE [LARGE SCALE GENOMIC DNA]</scope>
    <source>
        <strain evidence="6">Pr102</strain>
    </source>
</reference>
<dbReference type="Proteomes" id="UP000005238">
    <property type="component" value="Unassembled WGS sequence"/>
</dbReference>
<evidence type="ECO:0000256" key="4">
    <source>
        <dbReference type="SAM" id="MobiDB-lite"/>
    </source>
</evidence>
<dbReference type="GO" id="GO:0005096">
    <property type="term" value="F:GTPase activator activity"/>
    <property type="evidence" value="ECO:0007669"/>
    <property type="project" value="UniProtKB-KW"/>
</dbReference>
<dbReference type="HOGENOM" id="CLU_034706_0_0_1"/>
<dbReference type="InParanoid" id="H3GGW4"/>
<evidence type="ECO:0000256" key="1">
    <source>
        <dbReference type="ARBA" id="ARBA00022468"/>
    </source>
</evidence>
<organism evidence="5 6">
    <name type="scientific">Phytophthora ramorum</name>
    <name type="common">Sudden oak death agent</name>
    <dbReference type="NCBI Taxonomy" id="164328"/>
    <lineage>
        <taxon>Eukaryota</taxon>
        <taxon>Sar</taxon>
        <taxon>Stramenopiles</taxon>
        <taxon>Oomycota</taxon>
        <taxon>Peronosporomycetes</taxon>
        <taxon>Peronosporales</taxon>
        <taxon>Peronosporaceae</taxon>
        <taxon>Phytophthora</taxon>
    </lineage>
</organism>
<accession>H3GGW4</accession>
<feature type="region of interest" description="Disordered" evidence="4">
    <location>
        <begin position="175"/>
        <end position="215"/>
    </location>
</feature>
<protein>
    <recommendedName>
        <fullName evidence="7">F-box domain-containing protein</fullName>
    </recommendedName>
</protein>
<evidence type="ECO:0000256" key="2">
    <source>
        <dbReference type="ARBA" id="ARBA00022614"/>
    </source>
</evidence>
<dbReference type="EMBL" id="DS566008">
    <property type="status" value="NOT_ANNOTATED_CDS"/>
    <property type="molecule type" value="Genomic_DNA"/>
</dbReference>